<proteinExistence type="predicted"/>
<dbReference type="STRING" id="759273.H1W174"/>
<reference evidence="2" key="1">
    <citation type="journal article" date="2012" name="Nat. Genet.">
        <title>Lifestyle transitions in plant pathogenic Colletotrichum fungi deciphered by genome and transcriptome analyses.</title>
        <authorList>
            <person name="O'Connell R.J."/>
            <person name="Thon M.R."/>
            <person name="Hacquard S."/>
            <person name="Amyotte S.G."/>
            <person name="Kleemann J."/>
            <person name="Torres M.F."/>
            <person name="Damm U."/>
            <person name="Buiate E.A."/>
            <person name="Epstein L."/>
            <person name="Alkan N."/>
            <person name="Altmueller J."/>
            <person name="Alvarado-Balderrama L."/>
            <person name="Bauser C.A."/>
            <person name="Becker C."/>
            <person name="Birren B.W."/>
            <person name="Chen Z."/>
            <person name="Choi J."/>
            <person name="Crouch J.A."/>
            <person name="Duvick J.P."/>
            <person name="Farman M.A."/>
            <person name="Gan P."/>
            <person name="Heiman D."/>
            <person name="Henrissat B."/>
            <person name="Howard R.J."/>
            <person name="Kabbage M."/>
            <person name="Koch C."/>
            <person name="Kracher B."/>
            <person name="Kubo Y."/>
            <person name="Law A.D."/>
            <person name="Lebrun M.-H."/>
            <person name="Lee Y.-H."/>
            <person name="Miyara I."/>
            <person name="Moore N."/>
            <person name="Neumann U."/>
            <person name="Nordstroem K."/>
            <person name="Panaccione D.G."/>
            <person name="Panstruga R."/>
            <person name="Place M."/>
            <person name="Proctor R.H."/>
            <person name="Prusky D."/>
            <person name="Rech G."/>
            <person name="Reinhardt R."/>
            <person name="Rollins J.A."/>
            <person name="Rounsley S."/>
            <person name="Schardl C.L."/>
            <person name="Schwartz D.C."/>
            <person name="Shenoy N."/>
            <person name="Shirasu K."/>
            <person name="Sikhakolli U.R."/>
            <person name="Stueber K."/>
            <person name="Sukno S.A."/>
            <person name="Sweigard J.A."/>
            <person name="Takano Y."/>
            <person name="Takahara H."/>
            <person name="Trail F."/>
            <person name="van der Does H.C."/>
            <person name="Voll L.M."/>
            <person name="Will I."/>
            <person name="Young S."/>
            <person name="Zeng Q."/>
            <person name="Zhang J."/>
            <person name="Zhou S."/>
            <person name="Dickman M.B."/>
            <person name="Schulze-Lefert P."/>
            <person name="Ver Loren van Themaat E."/>
            <person name="Ma L.-J."/>
            <person name="Vaillancourt L.J."/>
        </authorList>
    </citation>
    <scope>NUCLEOTIDE SEQUENCE [LARGE SCALE GENOMIC DNA]</scope>
    <source>
        <strain evidence="2">IMI 349063</strain>
    </source>
</reference>
<dbReference type="EMBL" id="CACQ02008488">
    <property type="protein sequence ID" value="CCF46237.1"/>
    <property type="molecule type" value="Genomic_DNA"/>
</dbReference>
<organism evidence="1 2">
    <name type="scientific">Colletotrichum higginsianum (strain IMI 349063)</name>
    <name type="common">Crucifer anthracnose fungus</name>
    <dbReference type="NCBI Taxonomy" id="759273"/>
    <lineage>
        <taxon>Eukaryota</taxon>
        <taxon>Fungi</taxon>
        <taxon>Dikarya</taxon>
        <taxon>Ascomycota</taxon>
        <taxon>Pezizomycotina</taxon>
        <taxon>Sordariomycetes</taxon>
        <taxon>Hypocreomycetidae</taxon>
        <taxon>Glomerellales</taxon>
        <taxon>Glomerellaceae</taxon>
        <taxon>Colletotrichum</taxon>
        <taxon>Colletotrichum destructivum species complex</taxon>
    </lineage>
</organism>
<sequence length="52" mass="5429">MSDTFLFGDALDIEASINAGSMDIGVFGASTKVSETTAEELVGLLSSFLKEL</sequence>
<evidence type="ECO:0000313" key="1">
    <source>
        <dbReference type="EMBL" id="CCF46237.1"/>
    </source>
</evidence>
<dbReference type="AlphaFoldDB" id="H1W174"/>
<dbReference type="Proteomes" id="UP000007174">
    <property type="component" value="Unassembled WGS sequence"/>
</dbReference>
<gene>
    <name evidence="1" type="ORF">CH063_15055</name>
</gene>
<dbReference type="VEuPathDB" id="FungiDB:CH63R_08460"/>
<evidence type="ECO:0000313" key="2">
    <source>
        <dbReference type="Proteomes" id="UP000007174"/>
    </source>
</evidence>
<name>H1W174_COLHI</name>
<protein>
    <submittedName>
        <fullName evidence="1">Uncharacterized protein</fullName>
    </submittedName>
</protein>
<accession>H1W174</accession>
<dbReference type="HOGENOM" id="CLU_3087136_0_0_1"/>